<dbReference type="KEGG" id="clg:Calag_0815"/>
<evidence type="ECO:0000313" key="1">
    <source>
        <dbReference type="EMBL" id="AFZ70556.1"/>
    </source>
</evidence>
<reference evidence="2" key="1">
    <citation type="submission" date="2012-03" db="EMBL/GenBank/DDBJ databases">
        <title>Complete genome of Caldisphaera lagunensis DSM 15908.</title>
        <authorList>
            <person name="Lucas S."/>
            <person name="Copeland A."/>
            <person name="Lapidus A."/>
            <person name="Glavina del Rio T."/>
            <person name="Dalin E."/>
            <person name="Tice H."/>
            <person name="Bruce D."/>
            <person name="Goodwin L."/>
            <person name="Pitluck S."/>
            <person name="Peters L."/>
            <person name="Mikhailova N."/>
            <person name="Teshima H."/>
            <person name="Kyrpides N."/>
            <person name="Mavromatis K."/>
            <person name="Ivanova N."/>
            <person name="Brettin T."/>
            <person name="Detter J.C."/>
            <person name="Han C."/>
            <person name="Larimer F."/>
            <person name="Land M."/>
            <person name="Hauser L."/>
            <person name="Markowitz V."/>
            <person name="Cheng J.-F."/>
            <person name="Hugenholtz P."/>
            <person name="Woyke T."/>
            <person name="Wu D."/>
            <person name="Spring S."/>
            <person name="Schroeder M."/>
            <person name="Brambilla E."/>
            <person name="Klenk H.-P."/>
            <person name="Eisen J.A."/>
        </authorList>
    </citation>
    <scope>NUCLEOTIDE SEQUENCE [LARGE SCALE GENOMIC DNA]</scope>
    <source>
        <strain evidence="2">DSM 15908 / JCM 11604 / IC-154</strain>
    </source>
</reference>
<dbReference type="OrthoDB" id="45375at2157"/>
<dbReference type="InParanoid" id="L0A9K9"/>
<dbReference type="HOGENOM" id="CLU_893170_0_0_2"/>
<dbReference type="EMBL" id="CP003378">
    <property type="protein sequence ID" value="AFZ70556.1"/>
    <property type="molecule type" value="Genomic_DNA"/>
</dbReference>
<proteinExistence type="predicted"/>
<sequence length="299" mass="35181">MFERVILRLVKKKIYNEVYEEVYPGKNVLFGNEIFTIKTYDSDLEYLLIQKIGYPEVYKYNGTIKLITENINSFCEWHNGPLDEVDDPTKRFYCPISSEGFCSKHKRSDRAIYSLCLSYRGEKALEACKTIDKKITKGEYIVYLIDYGGQLPKVGTTRKFRLLERIAEQPHIIATQLYLTDSLYKARLMEMNISKSGLANELWRHRWISTENLYNSIIKIKDMADKILKKFDIKEEIKLFRIRQPKINFIQGDLSNKELKLNGAWGGYLILSDMKYNYIYSESQLLHKDSILINNEIKL</sequence>
<dbReference type="eggNOG" id="arCOG03129">
    <property type="taxonomic scope" value="Archaea"/>
</dbReference>
<accession>L0A9K9</accession>
<organism evidence="1 2">
    <name type="scientific">Caldisphaera lagunensis (strain DSM 15908 / JCM 11604 / ANMR 0165 / IC-154)</name>
    <dbReference type="NCBI Taxonomy" id="1056495"/>
    <lineage>
        <taxon>Archaea</taxon>
        <taxon>Thermoproteota</taxon>
        <taxon>Thermoprotei</taxon>
        <taxon>Acidilobales</taxon>
        <taxon>Caldisphaeraceae</taxon>
        <taxon>Caldisphaera</taxon>
    </lineage>
</organism>
<dbReference type="RefSeq" id="WP_015232453.1">
    <property type="nucleotide sequence ID" value="NC_019791.1"/>
</dbReference>
<keyword evidence="2" id="KW-1185">Reference proteome</keyword>
<evidence type="ECO:0008006" key="3">
    <source>
        <dbReference type="Google" id="ProtNLM"/>
    </source>
</evidence>
<evidence type="ECO:0000313" key="2">
    <source>
        <dbReference type="Proteomes" id="UP000010469"/>
    </source>
</evidence>
<dbReference type="STRING" id="1056495.Calag_0815"/>
<protein>
    <recommendedName>
        <fullName evidence="3">DUF2797 domain-containing protein</fullName>
    </recommendedName>
</protein>
<dbReference type="Proteomes" id="UP000010469">
    <property type="component" value="Chromosome"/>
</dbReference>
<dbReference type="AlphaFoldDB" id="L0A9K9"/>
<gene>
    <name evidence="1" type="ordered locus">Calag_0815</name>
</gene>
<name>L0A9K9_CALLD</name>
<dbReference type="GeneID" id="14212075"/>